<feature type="region of interest" description="Disordered" evidence="1">
    <location>
        <begin position="1"/>
        <end position="33"/>
    </location>
</feature>
<keyword evidence="3" id="KW-1185">Reference proteome</keyword>
<proteinExistence type="predicted"/>
<dbReference type="Proteomes" id="UP000027734">
    <property type="component" value="Unassembled WGS sequence"/>
</dbReference>
<comment type="caution">
    <text evidence="2">The sequence shown here is derived from an EMBL/GenBank/DDBJ whole genome shotgun (WGS) entry which is preliminary data.</text>
</comment>
<reference evidence="2 3" key="1">
    <citation type="submission" date="2014-01" db="EMBL/GenBank/DDBJ databases">
        <title>Sulfitobacter donghicola JCM 14565 Genome Sequencing.</title>
        <authorList>
            <person name="Lai Q."/>
            <person name="Hong Z."/>
        </authorList>
    </citation>
    <scope>NUCLEOTIDE SEQUENCE [LARGE SCALE GENOMIC DNA]</scope>
    <source>
        <strain evidence="2 3">JCM 14565</strain>
    </source>
</reference>
<organism evidence="2 3">
    <name type="scientific">Sulfitobacter donghicola DSW-25 = KCTC 12864 = JCM 14565</name>
    <dbReference type="NCBI Taxonomy" id="1300350"/>
    <lineage>
        <taxon>Bacteria</taxon>
        <taxon>Pseudomonadati</taxon>
        <taxon>Pseudomonadota</taxon>
        <taxon>Alphaproteobacteria</taxon>
        <taxon>Rhodobacterales</taxon>
        <taxon>Roseobacteraceae</taxon>
        <taxon>Sulfitobacter</taxon>
    </lineage>
</organism>
<accession>A0A073IGC5</accession>
<evidence type="ECO:0000256" key="1">
    <source>
        <dbReference type="SAM" id="MobiDB-lite"/>
    </source>
</evidence>
<dbReference type="STRING" id="1300350.Z948_3423"/>
<dbReference type="RefSeq" id="WP_025060688.1">
    <property type="nucleotide sequence ID" value="NZ_JAMC01000006.1"/>
</dbReference>
<dbReference type="EMBL" id="JAMC01000006">
    <property type="protein sequence ID" value="KEJ88580.1"/>
    <property type="molecule type" value="Genomic_DNA"/>
</dbReference>
<sequence length="188" mass="20895">MDDSKKAPQREPEGNNGSYGHHDTTTNEQTEANEVNTELALRVDATRAKVTSWLERITKWREKVGPEAELQPEFYRYHPAFEEISVILSDVFVVAEDDEIDTWATETLHKITRGADGNLRYAGKGKSGLDGMIDTMQRAALVAVQAGDLSAAGLASMQIDMAQKLKLILWSDDWPLELPLVVGIREAV</sequence>
<protein>
    <submittedName>
        <fullName evidence="2">Uncharacterized protein</fullName>
    </submittedName>
</protein>
<evidence type="ECO:0000313" key="2">
    <source>
        <dbReference type="EMBL" id="KEJ88580.1"/>
    </source>
</evidence>
<evidence type="ECO:0000313" key="3">
    <source>
        <dbReference type="Proteomes" id="UP000027734"/>
    </source>
</evidence>
<gene>
    <name evidence="2" type="ORF">DSW25_15275</name>
</gene>
<name>A0A073IGC5_9RHOB</name>
<dbReference type="AlphaFoldDB" id="A0A073IGC5"/>
<feature type="compositionally biased region" description="Basic and acidic residues" evidence="1">
    <location>
        <begin position="1"/>
        <end position="13"/>
    </location>
</feature>